<comment type="caution">
    <text evidence="1">The sequence shown here is derived from an EMBL/GenBank/DDBJ whole genome shotgun (WGS) entry which is preliminary data.</text>
</comment>
<keyword evidence="2" id="KW-1185">Reference proteome</keyword>
<evidence type="ECO:0000313" key="2">
    <source>
        <dbReference type="Proteomes" id="UP000037069"/>
    </source>
</evidence>
<dbReference type="EMBL" id="JRES01000115">
    <property type="protein sequence ID" value="KNC34042.1"/>
    <property type="molecule type" value="Genomic_DNA"/>
</dbReference>
<organism evidence="1 2">
    <name type="scientific">Lucilia cuprina</name>
    <name type="common">Green bottle fly</name>
    <name type="synonym">Australian sheep blowfly</name>
    <dbReference type="NCBI Taxonomy" id="7375"/>
    <lineage>
        <taxon>Eukaryota</taxon>
        <taxon>Metazoa</taxon>
        <taxon>Ecdysozoa</taxon>
        <taxon>Arthropoda</taxon>
        <taxon>Hexapoda</taxon>
        <taxon>Insecta</taxon>
        <taxon>Pterygota</taxon>
        <taxon>Neoptera</taxon>
        <taxon>Endopterygota</taxon>
        <taxon>Diptera</taxon>
        <taxon>Brachycera</taxon>
        <taxon>Muscomorpha</taxon>
        <taxon>Oestroidea</taxon>
        <taxon>Calliphoridae</taxon>
        <taxon>Luciliinae</taxon>
        <taxon>Lucilia</taxon>
    </lineage>
</organism>
<accession>A0A0L0CPE0</accession>
<protein>
    <submittedName>
        <fullName evidence="1">Uncharacterized protein</fullName>
    </submittedName>
</protein>
<gene>
    <name evidence="1" type="ORF">FF38_04549</name>
</gene>
<reference evidence="1 2" key="1">
    <citation type="journal article" date="2015" name="Nat. Commun.">
        <title>Lucilia cuprina genome unlocks parasitic fly biology to underpin future interventions.</title>
        <authorList>
            <person name="Anstead C.A."/>
            <person name="Korhonen P.K."/>
            <person name="Young N.D."/>
            <person name="Hall R.S."/>
            <person name="Jex A.R."/>
            <person name="Murali S.C."/>
            <person name="Hughes D.S."/>
            <person name="Lee S.F."/>
            <person name="Perry T."/>
            <person name="Stroehlein A.J."/>
            <person name="Ansell B.R."/>
            <person name="Breugelmans B."/>
            <person name="Hofmann A."/>
            <person name="Qu J."/>
            <person name="Dugan S."/>
            <person name="Lee S.L."/>
            <person name="Chao H."/>
            <person name="Dinh H."/>
            <person name="Han Y."/>
            <person name="Doddapaneni H.V."/>
            <person name="Worley K.C."/>
            <person name="Muzny D.M."/>
            <person name="Ioannidis P."/>
            <person name="Waterhouse R.M."/>
            <person name="Zdobnov E.M."/>
            <person name="James P.J."/>
            <person name="Bagnall N.H."/>
            <person name="Kotze A.C."/>
            <person name="Gibbs R.A."/>
            <person name="Richards S."/>
            <person name="Batterham P."/>
            <person name="Gasser R.B."/>
        </authorList>
    </citation>
    <scope>NUCLEOTIDE SEQUENCE [LARGE SCALE GENOMIC DNA]</scope>
    <source>
        <strain evidence="1 2">LS</strain>
        <tissue evidence="1">Full body</tissue>
    </source>
</reference>
<dbReference type="AlphaFoldDB" id="A0A0L0CPE0"/>
<proteinExistence type="predicted"/>
<name>A0A0L0CPE0_LUCCU</name>
<evidence type="ECO:0000313" key="1">
    <source>
        <dbReference type="EMBL" id="KNC34042.1"/>
    </source>
</evidence>
<sequence>MSVKIMKSVVELLISFYYLNIYSTTTTAASSPTPTSTKLEFKIHDQGKLFIILTKFYYIICNGQSLLPISVPYRLDLINSLTNGLMGSVGLRLAK</sequence>
<dbReference type="Proteomes" id="UP000037069">
    <property type="component" value="Unassembled WGS sequence"/>
</dbReference>